<dbReference type="SUPFAM" id="SSF56672">
    <property type="entry name" value="DNA/RNA polymerases"/>
    <property type="match status" value="1"/>
</dbReference>
<dbReference type="InterPro" id="IPR043128">
    <property type="entry name" value="Rev_trsase/Diguanyl_cyclase"/>
</dbReference>
<comment type="caution">
    <text evidence="2">The sequence shown here is derived from an EMBL/GenBank/DDBJ whole genome shotgun (WGS) entry which is preliminary data.</text>
</comment>
<dbReference type="PANTHER" id="PTHR37984:SF5">
    <property type="entry name" value="PROTEIN NYNRIN-LIKE"/>
    <property type="match status" value="1"/>
</dbReference>
<dbReference type="Gene3D" id="3.10.10.10">
    <property type="entry name" value="HIV Type 1 Reverse Transcriptase, subunit A, domain 1"/>
    <property type="match status" value="1"/>
</dbReference>
<feature type="domain" description="Reverse transcriptase" evidence="1">
    <location>
        <begin position="54"/>
        <end position="207"/>
    </location>
</feature>
<reference evidence="2" key="1">
    <citation type="submission" date="2021-03" db="EMBL/GenBank/DDBJ databases">
        <title>Draft genome sequence of rust myrtle Austropuccinia psidii MF-1, a brazilian biotype.</title>
        <authorList>
            <person name="Quecine M.C."/>
            <person name="Pachon D.M.R."/>
            <person name="Bonatelli M.L."/>
            <person name="Correr F.H."/>
            <person name="Franceschini L.M."/>
            <person name="Leite T.F."/>
            <person name="Margarido G.R.A."/>
            <person name="Almeida C.A."/>
            <person name="Ferrarezi J.A."/>
            <person name="Labate C.A."/>
        </authorList>
    </citation>
    <scope>NUCLEOTIDE SEQUENCE</scope>
    <source>
        <strain evidence="2">MF-1</strain>
    </source>
</reference>
<dbReference type="InterPro" id="IPR043502">
    <property type="entry name" value="DNA/RNA_pol_sf"/>
</dbReference>
<dbReference type="InterPro" id="IPR000477">
    <property type="entry name" value="RT_dom"/>
</dbReference>
<evidence type="ECO:0000313" key="3">
    <source>
        <dbReference type="Proteomes" id="UP000765509"/>
    </source>
</evidence>
<dbReference type="InterPro" id="IPR050951">
    <property type="entry name" value="Retrovirus_Pol_polyprotein"/>
</dbReference>
<protein>
    <recommendedName>
        <fullName evidence="1">Reverse transcriptase domain-containing protein</fullName>
    </recommendedName>
</protein>
<gene>
    <name evidence="2" type="ORF">O181_017291</name>
</gene>
<dbReference type="Proteomes" id="UP000765509">
    <property type="component" value="Unassembled WGS sequence"/>
</dbReference>
<dbReference type="Gene3D" id="3.30.70.270">
    <property type="match status" value="2"/>
</dbReference>
<accession>A0A9Q3C7B3</accession>
<dbReference type="AlphaFoldDB" id="A0A9Q3C7B3"/>
<dbReference type="EMBL" id="AVOT02004864">
    <property type="protein sequence ID" value="MBW0477576.1"/>
    <property type="molecule type" value="Genomic_DNA"/>
</dbReference>
<keyword evidence="3" id="KW-1185">Reference proteome</keyword>
<sequence>MDLPLSSYHDSLEELWDEEEEPEEIETVMKVVSSVYPQDLDVFSKAKAERLPPHGACDHHIELQGSLLPEKKYLVPPMNQLLTVCNCSSIFSNIDSGGAYNLLRIKAGDEHLKCFRTRYGISEHLIMPFVLTNAPPSFENLVNSLFYDLINTYVVVYLDDIMFFSKSVEEHVPHVSTVLSRVKANKLFAYASKCLFHVSSVENLGYIASSEGLNMDQEKVQKILNGPPPRNLKDLQSFLFFANFYQCFIKNYSKNISSLTILLKKASCFALNEEALRQFHQLKEAFTTVPIFFYPPLWRSMHPIMHWVLYCIRFLTQENIPFRFIAASLFQQSSNMKFIRMTPLNSLGPQALEGFSSFSLFLI</sequence>
<dbReference type="PANTHER" id="PTHR37984">
    <property type="entry name" value="PROTEIN CBG26694"/>
    <property type="match status" value="1"/>
</dbReference>
<proteinExistence type="predicted"/>
<organism evidence="2 3">
    <name type="scientific">Austropuccinia psidii MF-1</name>
    <dbReference type="NCBI Taxonomy" id="1389203"/>
    <lineage>
        <taxon>Eukaryota</taxon>
        <taxon>Fungi</taxon>
        <taxon>Dikarya</taxon>
        <taxon>Basidiomycota</taxon>
        <taxon>Pucciniomycotina</taxon>
        <taxon>Pucciniomycetes</taxon>
        <taxon>Pucciniales</taxon>
        <taxon>Sphaerophragmiaceae</taxon>
        <taxon>Austropuccinia</taxon>
    </lineage>
</organism>
<evidence type="ECO:0000259" key="1">
    <source>
        <dbReference type="Pfam" id="PF00078"/>
    </source>
</evidence>
<name>A0A9Q3C7B3_9BASI</name>
<dbReference type="CDD" id="cd01647">
    <property type="entry name" value="RT_LTR"/>
    <property type="match status" value="1"/>
</dbReference>
<evidence type="ECO:0000313" key="2">
    <source>
        <dbReference type="EMBL" id="MBW0477576.1"/>
    </source>
</evidence>
<dbReference type="Pfam" id="PF00078">
    <property type="entry name" value="RVT_1"/>
    <property type="match status" value="1"/>
</dbReference>